<protein>
    <submittedName>
        <fullName evidence="1">Uncharacterized protein</fullName>
    </submittedName>
</protein>
<comment type="caution">
    <text evidence="1">The sequence shown here is derived from an EMBL/GenBank/DDBJ whole genome shotgun (WGS) entry which is preliminary data.</text>
</comment>
<dbReference type="RefSeq" id="XP_070881211.1">
    <property type="nucleotide sequence ID" value="XM_071033954.1"/>
</dbReference>
<dbReference type="Proteomes" id="UP001610432">
    <property type="component" value="Unassembled WGS sequence"/>
</dbReference>
<gene>
    <name evidence="1" type="ORF">BJX67DRAFT_385856</name>
</gene>
<dbReference type="GeneID" id="98149026"/>
<name>A0ABR4LCY2_9EURO</name>
<reference evidence="1 2" key="1">
    <citation type="submission" date="2024-07" db="EMBL/GenBank/DDBJ databases">
        <title>Section-level genome sequencing and comparative genomics of Aspergillus sections Usti and Cavernicolus.</title>
        <authorList>
            <consortium name="Lawrence Berkeley National Laboratory"/>
            <person name="Nybo J.L."/>
            <person name="Vesth T.C."/>
            <person name="Theobald S."/>
            <person name="Frisvad J.C."/>
            <person name="Larsen T.O."/>
            <person name="Kjaerboelling I."/>
            <person name="Rothschild-Mancinelli K."/>
            <person name="Lyhne E.K."/>
            <person name="Kogle M.E."/>
            <person name="Barry K."/>
            <person name="Clum A."/>
            <person name="Na H."/>
            <person name="Ledsgaard L."/>
            <person name="Lin J."/>
            <person name="Lipzen A."/>
            <person name="Kuo A."/>
            <person name="Riley R."/>
            <person name="Mondo S."/>
            <person name="Labutti K."/>
            <person name="Haridas S."/>
            <person name="Pangalinan J."/>
            <person name="Salamov A.A."/>
            <person name="Simmons B.A."/>
            <person name="Magnuson J.K."/>
            <person name="Chen J."/>
            <person name="Drula E."/>
            <person name="Henrissat B."/>
            <person name="Wiebenga A."/>
            <person name="Lubbers R.J."/>
            <person name="Gomes A.C."/>
            <person name="Macurrencykelacurrency M.R."/>
            <person name="Stajich J."/>
            <person name="Grigoriev I.V."/>
            <person name="Mortensen U.H."/>
            <person name="De Vries R.P."/>
            <person name="Baker S.E."/>
            <person name="Andersen M.R."/>
        </authorList>
    </citation>
    <scope>NUCLEOTIDE SEQUENCE [LARGE SCALE GENOMIC DNA]</scope>
    <source>
        <strain evidence="1 2">CBS 449.75</strain>
    </source>
</reference>
<dbReference type="EMBL" id="JBFXLQ010000071">
    <property type="protein sequence ID" value="KAL2862232.1"/>
    <property type="molecule type" value="Genomic_DNA"/>
</dbReference>
<sequence>MGSPHTILEVVSVFQVPRRVAAPPLVYVHGSTLVGNLRNGPIYNQWWLCPILKFCEVCEKGVQQEDYDPFIFLCSSVSDLLHGWVVQGFIYFRKIREIEAKVLALGKSFDRIERHGSNETREIERKNLRDARNLMLQLHELCSYQVRHYRNLGYLSNIINESVKEHDDMREALGINLIAFLEVHKNLCTLAPWVQGMKQNLESAQKVTDSCLSTLSLLLNMRNSHSVEENTKFLATMAEYSSKEITK</sequence>
<organism evidence="1 2">
    <name type="scientific">Aspergillus lucknowensis</name>
    <dbReference type="NCBI Taxonomy" id="176173"/>
    <lineage>
        <taxon>Eukaryota</taxon>
        <taxon>Fungi</taxon>
        <taxon>Dikarya</taxon>
        <taxon>Ascomycota</taxon>
        <taxon>Pezizomycotina</taxon>
        <taxon>Eurotiomycetes</taxon>
        <taxon>Eurotiomycetidae</taxon>
        <taxon>Eurotiales</taxon>
        <taxon>Aspergillaceae</taxon>
        <taxon>Aspergillus</taxon>
        <taxon>Aspergillus subgen. Nidulantes</taxon>
    </lineage>
</organism>
<evidence type="ECO:0000313" key="1">
    <source>
        <dbReference type="EMBL" id="KAL2862232.1"/>
    </source>
</evidence>
<evidence type="ECO:0000313" key="2">
    <source>
        <dbReference type="Proteomes" id="UP001610432"/>
    </source>
</evidence>
<proteinExistence type="predicted"/>
<keyword evidence="2" id="KW-1185">Reference proteome</keyword>
<accession>A0ABR4LCY2</accession>